<dbReference type="PANTHER" id="PTHR24054:SF0">
    <property type="entry name" value="CASEIN KINASE II SUBUNIT ALPHA"/>
    <property type="match status" value="1"/>
</dbReference>
<dbReference type="GO" id="GO:0015031">
    <property type="term" value="P:protein transport"/>
    <property type="evidence" value="ECO:0007669"/>
    <property type="project" value="UniProtKB-KW"/>
</dbReference>
<dbReference type="InterPro" id="IPR036871">
    <property type="entry name" value="PX_dom_sf"/>
</dbReference>
<dbReference type="InterPro" id="IPR011009">
    <property type="entry name" value="Kinase-like_dom_sf"/>
</dbReference>
<dbReference type="SUPFAM" id="SSF103657">
    <property type="entry name" value="BAR/IMD domain-like"/>
    <property type="match status" value="1"/>
</dbReference>
<keyword evidence="12" id="KW-0418">Kinase</keyword>
<evidence type="ECO:0000256" key="19">
    <source>
        <dbReference type="PROSITE-ProRule" id="PRU10141"/>
    </source>
</evidence>
<evidence type="ECO:0000256" key="4">
    <source>
        <dbReference type="ARBA" id="ARBA00010883"/>
    </source>
</evidence>
<dbReference type="GO" id="GO:0005956">
    <property type="term" value="C:protein kinase CK2 complex"/>
    <property type="evidence" value="ECO:0007669"/>
    <property type="project" value="TreeGrafter"/>
</dbReference>
<dbReference type="InterPro" id="IPR008271">
    <property type="entry name" value="Ser/Thr_kinase_AS"/>
</dbReference>
<dbReference type="PROSITE" id="PS00108">
    <property type="entry name" value="PROTEIN_KINASE_ST"/>
    <property type="match status" value="1"/>
</dbReference>
<evidence type="ECO:0000313" key="23">
    <source>
        <dbReference type="EMBL" id="CAF2101379.1"/>
    </source>
</evidence>
<evidence type="ECO:0000259" key="21">
    <source>
        <dbReference type="PROSITE" id="PS50011"/>
    </source>
</evidence>
<feature type="domain" description="Protein kinase" evidence="21">
    <location>
        <begin position="37"/>
        <end position="322"/>
    </location>
</feature>
<dbReference type="GO" id="GO:0005794">
    <property type="term" value="C:Golgi apparatus"/>
    <property type="evidence" value="ECO:0007669"/>
    <property type="project" value="UniProtKB-SubCell"/>
</dbReference>
<dbReference type="Proteomes" id="UP000663842">
    <property type="component" value="Unassembled WGS sequence"/>
</dbReference>
<evidence type="ECO:0000259" key="22">
    <source>
        <dbReference type="PROSITE" id="PS50195"/>
    </source>
</evidence>
<evidence type="ECO:0000256" key="3">
    <source>
        <dbReference type="ARBA" id="ARBA00004555"/>
    </source>
</evidence>
<dbReference type="InterPro" id="IPR017441">
    <property type="entry name" value="Protein_kinase_ATP_BS"/>
</dbReference>
<dbReference type="Pfam" id="PF09325">
    <property type="entry name" value="Vps5"/>
    <property type="match status" value="1"/>
</dbReference>
<evidence type="ECO:0000256" key="2">
    <source>
        <dbReference type="ARBA" id="ARBA00004496"/>
    </source>
</evidence>
<feature type="binding site" evidence="19">
    <location>
        <position position="66"/>
    </location>
    <ligand>
        <name>ATP</name>
        <dbReference type="ChEBI" id="CHEBI:30616"/>
    </ligand>
</feature>
<feature type="compositionally biased region" description="Basic and acidic residues" evidence="20">
    <location>
        <begin position="445"/>
        <end position="460"/>
    </location>
</feature>
<dbReference type="Gene3D" id="3.30.1520.10">
    <property type="entry name" value="Phox-like domain"/>
    <property type="match status" value="1"/>
</dbReference>
<dbReference type="PROSITE" id="PS00107">
    <property type="entry name" value="PROTEIN_KINASE_ATP"/>
    <property type="match status" value="1"/>
</dbReference>
<keyword evidence="16" id="KW-0472">Membrane</keyword>
<evidence type="ECO:0000256" key="16">
    <source>
        <dbReference type="ARBA" id="ARBA00023136"/>
    </source>
</evidence>
<evidence type="ECO:0000256" key="9">
    <source>
        <dbReference type="ARBA" id="ARBA00022553"/>
    </source>
</evidence>
<evidence type="ECO:0000256" key="15">
    <source>
        <dbReference type="ARBA" id="ARBA00023034"/>
    </source>
</evidence>
<evidence type="ECO:0000256" key="14">
    <source>
        <dbReference type="ARBA" id="ARBA00022927"/>
    </source>
</evidence>
<dbReference type="FunFam" id="3.30.1520.10:FF:000016">
    <property type="entry name" value="Sorting nexin 2"/>
    <property type="match status" value="1"/>
</dbReference>
<dbReference type="GO" id="GO:0004674">
    <property type="term" value="F:protein serine/threonine kinase activity"/>
    <property type="evidence" value="ECO:0007669"/>
    <property type="project" value="UniProtKB-KW"/>
</dbReference>
<keyword evidence="9" id="KW-0597">Phosphoprotein</keyword>
<evidence type="ECO:0000256" key="11">
    <source>
        <dbReference type="ARBA" id="ARBA00022741"/>
    </source>
</evidence>
<accession>A0A819HU34</accession>
<comment type="subcellular location">
    <subcellularLocation>
        <location evidence="2">Cytoplasm</location>
    </subcellularLocation>
    <subcellularLocation>
        <location evidence="3">Golgi apparatus</location>
    </subcellularLocation>
    <subcellularLocation>
        <location evidence="1">Membrane</location>
        <topology evidence="1">Peripheral membrane protein</topology>
        <orientation evidence="1">Cytoplasmic side</orientation>
    </subcellularLocation>
</comment>
<keyword evidence="6" id="KW-0813">Transport</keyword>
<dbReference type="SMART" id="SM00220">
    <property type="entry name" value="S_TKc"/>
    <property type="match status" value="1"/>
</dbReference>
<evidence type="ECO:0000256" key="20">
    <source>
        <dbReference type="SAM" id="MobiDB-lite"/>
    </source>
</evidence>
<evidence type="ECO:0000313" key="25">
    <source>
        <dbReference type="Proteomes" id="UP000663842"/>
    </source>
</evidence>
<dbReference type="InterPro" id="IPR015404">
    <property type="entry name" value="Vps5_C"/>
</dbReference>
<evidence type="ECO:0000256" key="5">
    <source>
        <dbReference type="ARBA" id="ARBA00012513"/>
    </source>
</evidence>
<evidence type="ECO:0000256" key="12">
    <source>
        <dbReference type="ARBA" id="ARBA00022777"/>
    </source>
</evidence>
<dbReference type="Pfam" id="PF00787">
    <property type="entry name" value="PX"/>
    <property type="match status" value="1"/>
</dbReference>
<dbReference type="SMART" id="SM00312">
    <property type="entry name" value="PX"/>
    <property type="match status" value="1"/>
</dbReference>
<evidence type="ECO:0000256" key="6">
    <source>
        <dbReference type="ARBA" id="ARBA00022448"/>
    </source>
</evidence>
<dbReference type="FunFam" id="3.30.200.20:FF:000088">
    <property type="entry name" value="Casein kinase II subunit alpha"/>
    <property type="match status" value="1"/>
</dbReference>
<dbReference type="SUPFAM" id="SSF56112">
    <property type="entry name" value="Protein kinase-like (PK-like)"/>
    <property type="match status" value="1"/>
</dbReference>
<dbReference type="Gene3D" id="1.10.510.10">
    <property type="entry name" value="Transferase(Phosphotransferase) domain 1"/>
    <property type="match status" value="1"/>
</dbReference>
<evidence type="ECO:0000256" key="10">
    <source>
        <dbReference type="ARBA" id="ARBA00022679"/>
    </source>
</evidence>
<dbReference type="GO" id="GO:0098796">
    <property type="term" value="C:membrane protein complex"/>
    <property type="evidence" value="ECO:0007669"/>
    <property type="project" value="UniProtKB-ARBA"/>
</dbReference>
<evidence type="ECO:0000256" key="1">
    <source>
        <dbReference type="ARBA" id="ARBA00004287"/>
    </source>
</evidence>
<dbReference type="InterPro" id="IPR000719">
    <property type="entry name" value="Prot_kinase_dom"/>
</dbReference>
<dbReference type="GO" id="GO:0042147">
    <property type="term" value="P:retrograde transport, endosome to Golgi"/>
    <property type="evidence" value="ECO:0007669"/>
    <property type="project" value="UniProtKB-ARBA"/>
</dbReference>
<organism evidence="24 25">
    <name type="scientific">Rotaria magnacalcarata</name>
    <dbReference type="NCBI Taxonomy" id="392030"/>
    <lineage>
        <taxon>Eukaryota</taxon>
        <taxon>Metazoa</taxon>
        <taxon>Spiralia</taxon>
        <taxon>Gnathifera</taxon>
        <taxon>Rotifera</taxon>
        <taxon>Eurotatoria</taxon>
        <taxon>Bdelloidea</taxon>
        <taxon>Philodinida</taxon>
        <taxon>Philodinidae</taxon>
        <taxon>Rotaria</taxon>
    </lineage>
</organism>
<dbReference type="GO" id="GO:0005829">
    <property type="term" value="C:cytosol"/>
    <property type="evidence" value="ECO:0007669"/>
    <property type="project" value="TreeGrafter"/>
</dbReference>
<evidence type="ECO:0000256" key="13">
    <source>
        <dbReference type="ARBA" id="ARBA00022840"/>
    </source>
</evidence>
<keyword evidence="13 19" id="KW-0067">ATP-binding</keyword>
<dbReference type="FunFam" id="1.10.510.10:FF:000059">
    <property type="entry name" value="Casein kinase II subunit alpha"/>
    <property type="match status" value="1"/>
</dbReference>
<dbReference type="GO" id="GO:0031410">
    <property type="term" value="C:cytoplasmic vesicle"/>
    <property type="evidence" value="ECO:0007669"/>
    <property type="project" value="UniProtKB-ARBA"/>
</dbReference>
<comment type="caution">
    <text evidence="24">The sequence shown here is derived from an EMBL/GenBank/DDBJ whole genome shotgun (WGS) entry which is preliminary data.</text>
</comment>
<feature type="compositionally biased region" description="Polar residues" evidence="20">
    <location>
        <begin position="428"/>
        <end position="444"/>
    </location>
</feature>
<evidence type="ECO:0000256" key="18">
    <source>
        <dbReference type="ARBA" id="ARBA00048679"/>
    </source>
</evidence>
<protein>
    <recommendedName>
        <fullName evidence="5">non-specific serine/threonine protein kinase</fullName>
        <ecNumber evidence="5">2.7.11.1</ecNumber>
    </recommendedName>
</protein>
<dbReference type="PANTHER" id="PTHR24054">
    <property type="entry name" value="CASEIN KINASE II SUBUNIT ALPHA"/>
    <property type="match status" value="1"/>
</dbReference>
<evidence type="ECO:0000313" key="24">
    <source>
        <dbReference type="EMBL" id="CAF3908872.1"/>
    </source>
</evidence>
<dbReference type="EC" id="2.7.11.1" evidence="5"/>
<comment type="catalytic activity">
    <reaction evidence="18">
        <text>L-seryl-[protein] + ATP = O-phospho-L-seryl-[protein] + ADP + H(+)</text>
        <dbReference type="Rhea" id="RHEA:17989"/>
        <dbReference type="Rhea" id="RHEA-COMP:9863"/>
        <dbReference type="Rhea" id="RHEA-COMP:11604"/>
        <dbReference type="ChEBI" id="CHEBI:15378"/>
        <dbReference type="ChEBI" id="CHEBI:29999"/>
        <dbReference type="ChEBI" id="CHEBI:30616"/>
        <dbReference type="ChEBI" id="CHEBI:83421"/>
        <dbReference type="ChEBI" id="CHEBI:456216"/>
        <dbReference type="EC" id="2.7.11.1"/>
    </reaction>
</comment>
<dbReference type="Pfam" id="PF00069">
    <property type="entry name" value="Pkinase"/>
    <property type="match status" value="1"/>
</dbReference>
<dbReference type="InterPro" id="IPR001683">
    <property type="entry name" value="PX_dom"/>
</dbReference>
<dbReference type="GO" id="GO:0051726">
    <property type="term" value="P:regulation of cell cycle"/>
    <property type="evidence" value="ECO:0007669"/>
    <property type="project" value="TreeGrafter"/>
</dbReference>
<dbReference type="EMBL" id="CAJNRG010008099">
    <property type="protein sequence ID" value="CAF2101379.1"/>
    <property type="molecule type" value="Genomic_DNA"/>
</dbReference>
<feature type="domain" description="PX" evidence="22">
    <location>
        <begin position="556"/>
        <end position="685"/>
    </location>
</feature>
<dbReference type="GO" id="GO:0005634">
    <property type="term" value="C:nucleus"/>
    <property type="evidence" value="ECO:0007669"/>
    <property type="project" value="TreeGrafter"/>
</dbReference>
<dbReference type="Gene3D" id="3.30.200.20">
    <property type="entry name" value="Phosphorylase Kinase, domain 1"/>
    <property type="match status" value="1"/>
</dbReference>
<keyword evidence="15" id="KW-0333">Golgi apparatus</keyword>
<keyword evidence="8" id="KW-0723">Serine/threonine-protein kinase</keyword>
<sequence length="938" mass="108626">MAQPSRARVYADCNTHRPREYYDYELHVVEWGNQDDYQIVRKLGRGKYSEVFEGINVTNNEKVVIKILKPVKKKKIKREIKILENLRGGPNVITLLDIVKDPVSRTPALIFEYVNNIDFKQLYPTLSDYDIRFYMYELLKGLDYCHSMGIMHRDVKPHNVMIDHENRKLRLIDWGLAEFYHPNQEYNVRVASRYFKGPELLVDYQYYDYSLDMWSLGCMLASMIFRKEPFFHGHDNYDQLVRIAKVLGTDELYEYLEKYQIELDPRFNEILGRHSRKRWERFVHSENQHLVSQEALDFLDKLLRYDHNERLTAKEAMDHPYFYPIVRDQGRPAMNTTSQALLSNNAGASISSINSSSPLNILFAKMSNFEEQHETPPDIINEDDSNPKDDDSMFVSVMSPNTVDVSLSGGEDNDEDPFDEPTKREKTPTNTTNTIESSVNNENKLSQHDKATPHVDKNEPDLFGEEFSNDNSSPFGDAPQTPPATVRKQEQKTPPVTPLNQDVPLFSTESKVYAAEPVRSVSTFESQTSSSQPVPTSVFSDLLTERKPLQKRSNEHNIEISVGNPAKVGEGMSSYVIYQIKTKTTLPIFNQSEFSVKRRFSDFLGLHAKLVHKHAHVGVVVPSPPEKDTLSMAKVKVSKEEAIPVDFIDRRRALLERYLNRLVRHPKLLEDSDVKDFIQLDKELPKSTNTQALSGAGVLRAFSTISNQVTKIATKKSEQDEWFDEKHVFVEELHKHFKNLFNQLNSLFTHRKEAVIALKTFSMTLNHLATTEEHPLLSSALIELANLKEKLEQIHNDQTAKEYSILTELIKEYISLLEMVQLAFHERIKTHQQWLNAEDTLRKKRETKTKLEQSPKGADKLPQAEKEILDWESKVVRSKEDFENISATIRQEIDVFEQTRMDDFQTAFDDYLNDLLEQENKILQIWEAYLPEANKINL</sequence>
<comment type="similarity">
    <text evidence="4">Belongs to the sorting nexin family.</text>
</comment>
<dbReference type="GO" id="GO:0005524">
    <property type="term" value="F:ATP binding"/>
    <property type="evidence" value="ECO:0007669"/>
    <property type="project" value="UniProtKB-UniRule"/>
</dbReference>
<evidence type="ECO:0000256" key="8">
    <source>
        <dbReference type="ARBA" id="ARBA00022527"/>
    </source>
</evidence>
<dbReference type="CDD" id="cd14132">
    <property type="entry name" value="STKc_CK2_alpha"/>
    <property type="match status" value="1"/>
</dbReference>
<feature type="region of interest" description="Disordered" evidence="20">
    <location>
        <begin position="372"/>
        <end position="502"/>
    </location>
</feature>
<dbReference type="AlphaFoldDB" id="A0A819HU34"/>
<keyword evidence="7" id="KW-0963">Cytoplasm</keyword>
<dbReference type="Gene3D" id="1.20.1270.60">
    <property type="entry name" value="Arfaptin homology (AH) domain/BAR domain"/>
    <property type="match status" value="1"/>
</dbReference>
<proteinExistence type="inferred from homology"/>
<gene>
    <name evidence="24" type="ORF">UXM345_LOCUS10958</name>
    <name evidence="23" type="ORF">XDN619_LOCUS18761</name>
</gene>
<keyword evidence="11 19" id="KW-0547">Nucleotide-binding</keyword>
<dbReference type="PROSITE" id="PS50011">
    <property type="entry name" value="PROTEIN_KINASE_DOM"/>
    <property type="match status" value="1"/>
</dbReference>
<keyword evidence="14" id="KW-0653">Protein transport</keyword>
<dbReference type="SUPFAM" id="SSF64268">
    <property type="entry name" value="PX domain"/>
    <property type="match status" value="1"/>
</dbReference>
<comment type="catalytic activity">
    <reaction evidence="17">
        <text>L-threonyl-[protein] + ATP = O-phospho-L-threonyl-[protein] + ADP + H(+)</text>
        <dbReference type="Rhea" id="RHEA:46608"/>
        <dbReference type="Rhea" id="RHEA-COMP:11060"/>
        <dbReference type="Rhea" id="RHEA-COMP:11605"/>
        <dbReference type="ChEBI" id="CHEBI:15378"/>
        <dbReference type="ChEBI" id="CHEBI:30013"/>
        <dbReference type="ChEBI" id="CHEBI:30616"/>
        <dbReference type="ChEBI" id="CHEBI:61977"/>
        <dbReference type="ChEBI" id="CHEBI:456216"/>
        <dbReference type="EC" id="2.7.11.1"/>
    </reaction>
</comment>
<dbReference type="GO" id="GO:0035091">
    <property type="term" value="F:phosphatidylinositol binding"/>
    <property type="evidence" value="ECO:0007669"/>
    <property type="project" value="InterPro"/>
</dbReference>
<dbReference type="PROSITE" id="PS50195">
    <property type="entry name" value="PX"/>
    <property type="match status" value="1"/>
</dbReference>
<dbReference type="Proteomes" id="UP000663887">
    <property type="component" value="Unassembled WGS sequence"/>
</dbReference>
<dbReference type="InterPro" id="IPR045216">
    <property type="entry name" value="CK2_alpha"/>
</dbReference>
<evidence type="ECO:0000256" key="7">
    <source>
        <dbReference type="ARBA" id="ARBA00022490"/>
    </source>
</evidence>
<reference evidence="24" key="1">
    <citation type="submission" date="2021-02" db="EMBL/GenBank/DDBJ databases">
        <authorList>
            <person name="Nowell W R."/>
        </authorList>
    </citation>
    <scope>NUCLEOTIDE SEQUENCE</scope>
</reference>
<evidence type="ECO:0000256" key="17">
    <source>
        <dbReference type="ARBA" id="ARBA00047899"/>
    </source>
</evidence>
<dbReference type="EMBL" id="CAJOBF010001069">
    <property type="protein sequence ID" value="CAF3908872.1"/>
    <property type="molecule type" value="Genomic_DNA"/>
</dbReference>
<keyword evidence="10" id="KW-0808">Transferase</keyword>
<name>A0A819HU34_9BILA</name>
<dbReference type="FunFam" id="1.20.1270.60:FF:000022">
    <property type="entry name" value="Sorting nexin 3 protein"/>
    <property type="match status" value="1"/>
</dbReference>
<dbReference type="InterPro" id="IPR027267">
    <property type="entry name" value="AH/BAR_dom_sf"/>
</dbReference>